<dbReference type="SMART" id="SM00809">
    <property type="entry name" value="Alpha_adaptinC2"/>
    <property type="match status" value="1"/>
</dbReference>
<dbReference type="Gene3D" id="2.60.40.1230">
    <property type="match status" value="1"/>
</dbReference>
<keyword evidence="15" id="KW-1185">Reference proteome</keyword>
<dbReference type="EMBL" id="JANPWB010000011">
    <property type="protein sequence ID" value="KAJ1131807.1"/>
    <property type="molecule type" value="Genomic_DNA"/>
</dbReference>
<dbReference type="InterPro" id="IPR017104">
    <property type="entry name" value="AP2_complex_asu"/>
</dbReference>
<keyword evidence="8 10" id="KW-0472">Membrane</keyword>
<keyword evidence="9 10" id="KW-0168">Coated pit</keyword>
<organism evidence="14 15">
    <name type="scientific">Pleurodeles waltl</name>
    <name type="common">Iberian ribbed newt</name>
    <dbReference type="NCBI Taxonomy" id="8319"/>
    <lineage>
        <taxon>Eukaryota</taxon>
        <taxon>Metazoa</taxon>
        <taxon>Chordata</taxon>
        <taxon>Craniata</taxon>
        <taxon>Vertebrata</taxon>
        <taxon>Euteleostomi</taxon>
        <taxon>Amphibia</taxon>
        <taxon>Batrachia</taxon>
        <taxon>Caudata</taxon>
        <taxon>Salamandroidea</taxon>
        <taxon>Salamandridae</taxon>
        <taxon>Pleurodelinae</taxon>
        <taxon>Pleurodeles</taxon>
    </lineage>
</organism>
<dbReference type="Pfam" id="PF02296">
    <property type="entry name" value="Alpha_adaptin_C"/>
    <property type="match status" value="1"/>
</dbReference>
<dbReference type="InterPro" id="IPR013041">
    <property type="entry name" value="Clathrin_app_Ig-like_sf"/>
</dbReference>
<evidence type="ECO:0000259" key="13">
    <source>
        <dbReference type="SMART" id="SM00809"/>
    </source>
</evidence>
<dbReference type="SUPFAM" id="SSF49348">
    <property type="entry name" value="Clathrin adaptor appendage domain"/>
    <property type="match status" value="1"/>
</dbReference>
<reference evidence="14" key="1">
    <citation type="journal article" date="2022" name="bioRxiv">
        <title>Sequencing and chromosome-scale assembly of the giantPleurodeles waltlgenome.</title>
        <authorList>
            <person name="Brown T."/>
            <person name="Elewa A."/>
            <person name="Iarovenko S."/>
            <person name="Subramanian E."/>
            <person name="Araus A.J."/>
            <person name="Petzold A."/>
            <person name="Susuki M."/>
            <person name="Suzuki K.-i.T."/>
            <person name="Hayashi T."/>
            <person name="Toyoda A."/>
            <person name="Oliveira C."/>
            <person name="Osipova E."/>
            <person name="Leigh N.D."/>
            <person name="Simon A."/>
            <person name="Yun M.H."/>
        </authorList>
    </citation>
    <scope>NUCLEOTIDE SEQUENCE</scope>
    <source>
        <strain evidence="14">20211129_DDA</strain>
        <tissue evidence="14">Liver</tissue>
    </source>
</reference>
<dbReference type="InterPro" id="IPR012295">
    <property type="entry name" value="TBP_dom_sf"/>
</dbReference>
<dbReference type="SUPFAM" id="SSF55711">
    <property type="entry name" value="Subdomain of clathrin and coatomer appendage domain"/>
    <property type="match status" value="1"/>
</dbReference>
<dbReference type="Gene3D" id="3.30.310.10">
    <property type="entry name" value="TATA-Binding Protein"/>
    <property type="match status" value="1"/>
</dbReference>
<feature type="binding site" evidence="11">
    <location>
        <position position="100"/>
    </location>
    <ligand>
        <name>a 1,2-diacyl-sn-glycero-3-phospho-(1D-myo-inositol-3,4,5-trisphosphate)</name>
        <dbReference type="ChEBI" id="CHEBI:57836"/>
    </ligand>
</feature>
<evidence type="ECO:0000313" key="14">
    <source>
        <dbReference type="EMBL" id="KAJ1131807.1"/>
    </source>
</evidence>
<dbReference type="AlphaFoldDB" id="A0AAV7PXD9"/>
<dbReference type="InterPro" id="IPR002553">
    <property type="entry name" value="Clathrin/coatomer_adapt-like_N"/>
</dbReference>
<dbReference type="GO" id="GO:0006886">
    <property type="term" value="P:intracellular protein transport"/>
    <property type="evidence" value="ECO:0007669"/>
    <property type="project" value="UniProtKB-UniRule"/>
</dbReference>
<evidence type="ECO:0000256" key="8">
    <source>
        <dbReference type="ARBA" id="ARBA00023136"/>
    </source>
</evidence>
<comment type="similarity">
    <text evidence="3 10">Belongs to the adaptor complexes large subunit family.</text>
</comment>
<dbReference type="Pfam" id="PF01602">
    <property type="entry name" value="Adaptin_N"/>
    <property type="match status" value="1"/>
</dbReference>
<comment type="subunit">
    <text evidence="10">Adaptor protein complex 2 (AP-2) is a heterotetramer composed of two large adaptins (alpha-type subunit AP2A1 or AP2A2 and beta-type subunit AP2B1), a medium adaptin (mu-type subunit AP2M1) and a small adaptin (sigma-type subunit AP2S1).</text>
</comment>
<sequence>MQRLMLWTITDQSDSFSRSNHDDPKILCCTHTGVAQALAHAHARTARRLAVLGEGRKMPAVSKGDGMRGLAVFISDIRNCKSKEAEIKRINKELANIRSKFKGDKALDGYSKKKYVCKLLFIFLLGHDIDFGHMEAVNLLSSNKYTEKQIGYLFISVLVNSNSELIRLINNAIKNDLASRNPTFMCLSLHCIANVGSREMAEAFASEIPKILVAGDTMDSVKQSAALCLLRLYKTSPDLVPMGEWTSRVVHLLNDQHMGVVTAAVSLITCLCRKNPDDFKTCVSLAVSRLSRIVSSASTDLQDYTYYFVPAPWLSVKLLRLLQCYPPPEDAAVKGRLVECLETILNKAQEPPKSKKVQHSNAKNAILFEAISLIIHYDSEPNLLVRACNQLGQFLQHRETNLRYLALESMCTLASSEFSHEAVKTHIETVINALKTERDVSVRQRAADLLYAMCDRTNAKQIVSEMLSYLETADYSIREEMVLKVAILAEKYAVDYSWYVDTILNLIRIAGDYVSEEVWYRVIQIVINRDDVQGYAAKTVFEALQAPACHENMVKVGGYILGEFGNLIAGDPRSSPLVQFNLLHSKFHLCSVSTRALLLSTYIKFINLFPETKPTIQEVLRSDSQIRNADVELQQRAVEYLKLSSIASTDVLATVLEEMPPFPERESSILNKLKKKKGPNAVSDLEEGKKDQNSEVNGGVEPTPSTASTPSPSADLLGLRAAPQLGSVAPSAGSLLVDVFSDTPSATVALTSGAEDNFLSSSGAAAASASASEDSALPIAEADDLLNKFVCKNNGVLFENQLLQIGVKSEFRQNLGRMYLFYGNKTSVQFQSFIPTTKPVDPTVEGGAQVQQVLNIECLSDFNEVPLMNIKFRYGGTLQNITLKLPITVNKFFQATEMPSQDFFQRWKQLSLPQQEAQKIFKANHPMDPEVTKAKLLGFGSALLEKVDPNPDNYVGAGIIQTKSIQVGCLLRLEPNIQAQMYRLTLRTSKEAVSKHLCEVLAKQF</sequence>
<proteinExistence type="inferred from homology"/>
<feature type="binding site" evidence="11">
    <location>
        <begin position="114"/>
        <end position="118"/>
    </location>
    <ligand>
        <name>a 1,2-diacyl-sn-glycero-3-phospho-(1D-myo-inositol-3,4,5-trisphosphate)</name>
        <dbReference type="ChEBI" id="CHEBI:57836"/>
    </ligand>
</feature>
<evidence type="ECO:0000256" key="6">
    <source>
        <dbReference type="ARBA" id="ARBA00022583"/>
    </source>
</evidence>
<dbReference type="InterPro" id="IPR011989">
    <property type="entry name" value="ARM-like"/>
</dbReference>
<feature type="domain" description="Clathrin adaptor alpha/beta/gamma-adaptin appendage Ig-like subdomain" evidence="13">
    <location>
        <begin position="787"/>
        <end position="886"/>
    </location>
</feature>
<dbReference type="Gene3D" id="1.25.10.10">
    <property type="entry name" value="Leucine-rich Repeat Variant"/>
    <property type="match status" value="1"/>
</dbReference>
<evidence type="ECO:0000256" key="7">
    <source>
        <dbReference type="ARBA" id="ARBA00022927"/>
    </source>
</evidence>
<evidence type="ECO:0000256" key="3">
    <source>
        <dbReference type="ARBA" id="ARBA00006613"/>
    </source>
</evidence>
<dbReference type="InterPro" id="IPR008152">
    <property type="entry name" value="Clathrin_a/b/g-adaptin_app_Ig"/>
</dbReference>
<keyword evidence="4 10" id="KW-0813">Transport</keyword>
<dbReference type="SUPFAM" id="SSF48371">
    <property type="entry name" value="ARM repeat"/>
    <property type="match status" value="1"/>
</dbReference>
<dbReference type="Pfam" id="PF02883">
    <property type="entry name" value="Alpha_adaptinC2"/>
    <property type="match status" value="1"/>
</dbReference>
<evidence type="ECO:0000256" key="10">
    <source>
        <dbReference type="PIRNR" id="PIRNR037091"/>
    </source>
</evidence>
<feature type="region of interest" description="Disordered" evidence="12">
    <location>
        <begin position="667"/>
        <end position="714"/>
    </location>
</feature>
<evidence type="ECO:0000256" key="5">
    <source>
        <dbReference type="ARBA" id="ARBA00022475"/>
    </source>
</evidence>
<gene>
    <name evidence="14" type="ORF">NDU88_010140</name>
</gene>
<protein>
    <recommendedName>
        <fullName evidence="10">AP-2 complex subunit alpha</fullName>
    </recommendedName>
</protein>
<dbReference type="GO" id="GO:0035615">
    <property type="term" value="F:clathrin adaptor activity"/>
    <property type="evidence" value="ECO:0007669"/>
    <property type="project" value="InterPro"/>
</dbReference>
<dbReference type="PANTHER" id="PTHR22780">
    <property type="entry name" value="ADAPTIN, ALPHA/GAMMA/EPSILON"/>
    <property type="match status" value="1"/>
</dbReference>
<feature type="binding site" evidence="11">
    <location>
        <position position="110"/>
    </location>
    <ligand>
        <name>a 1,2-diacyl-sn-glycero-3-phospho-(1D-myo-inositol-3,4,5-trisphosphate)</name>
        <dbReference type="ChEBI" id="CHEBI:57836"/>
    </ligand>
</feature>
<evidence type="ECO:0000313" key="15">
    <source>
        <dbReference type="Proteomes" id="UP001066276"/>
    </source>
</evidence>
<dbReference type="FunFam" id="1.25.10.10:FF:000020">
    <property type="entry name" value="AP-2 complex subunit alpha"/>
    <property type="match status" value="1"/>
</dbReference>
<keyword evidence="7 10" id="KW-0653">Protein transport</keyword>
<dbReference type="InterPro" id="IPR003164">
    <property type="entry name" value="Clathrin_a-adaptin_app_sub_C"/>
</dbReference>
<dbReference type="Proteomes" id="UP001066276">
    <property type="component" value="Chromosome 7"/>
</dbReference>
<evidence type="ECO:0000256" key="9">
    <source>
        <dbReference type="ARBA" id="ARBA00023176"/>
    </source>
</evidence>
<accession>A0AAV7PXD9</accession>
<feature type="compositionally biased region" description="Low complexity" evidence="12">
    <location>
        <begin position="702"/>
        <end position="714"/>
    </location>
</feature>
<dbReference type="InterPro" id="IPR050840">
    <property type="entry name" value="Adaptor_Complx_Large_Subunit"/>
</dbReference>
<comment type="caution">
    <text evidence="14">The sequence shown here is derived from an EMBL/GenBank/DDBJ whole genome shotgun (WGS) entry which is preliminary data.</text>
</comment>
<dbReference type="PIRSF" id="PIRSF037091">
    <property type="entry name" value="AP2_complex_alpha"/>
    <property type="match status" value="1"/>
</dbReference>
<comment type="subcellular location">
    <subcellularLocation>
        <location evidence="1">Cell membrane</location>
    </subcellularLocation>
    <subcellularLocation>
        <location evidence="2">Membrane</location>
        <location evidence="2">Coated pit</location>
        <topology evidence="2">Peripheral membrane protein</topology>
        <orientation evidence="2">Cytoplasmic side</orientation>
    </subcellularLocation>
</comment>
<evidence type="ECO:0000256" key="11">
    <source>
        <dbReference type="PIRSR" id="PIRSR037091-1"/>
    </source>
</evidence>
<evidence type="ECO:0000256" key="12">
    <source>
        <dbReference type="SAM" id="MobiDB-lite"/>
    </source>
</evidence>
<dbReference type="InterPro" id="IPR016024">
    <property type="entry name" value="ARM-type_fold"/>
</dbReference>
<evidence type="ECO:0000256" key="4">
    <source>
        <dbReference type="ARBA" id="ARBA00022448"/>
    </source>
</evidence>
<evidence type="ECO:0000256" key="2">
    <source>
        <dbReference type="ARBA" id="ARBA00004277"/>
    </source>
</evidence>
<dbReference type="GO" id="GO:0030122">
    <property type="term" value="C:AP-2 adaptor complex"/>
    <property type="evidence" value="ECO:0007669"/>
    <property type="project" value="InterPro"/>
</dbReference>
<dbReference type="FunFam" id="3.30.310.10:FF:000004">
    <property type="entry name" value="AP-2 complex subunit alpha"/>
    <property type="match status" value="1"/>
</dbReference>
<keyword evidence="6 10" id="KW-0254">Endocytosis</keyword>
<evidence type="ECO:0000256" key="1">
    <source>
        <dbReference type="ARBA" id="ARBA00004236"/>
    </source>
</evidence>
<keyword evidence="5" id="KW-1003">Cell membrane</keyword>
<dbReference type="GO" id="GO:0072583">
    <property type="term" value="P:clathrin-dependent endocytosis"/>
    <property type="evidence" value="ECO:0007669"/>
    <property type="project" value="InterPro"/>
</dbReference>
<dbReference type="FunFam" id="2.60.40.1230:FF:000003">
    <property type="entry name" value="AP-2 complex subunit alpha"/>
    <property type="match status" value="1"/>
</dbReference>
<name>A0AAV7PXD9_PLEWA</name>
<dbReference type="InterPro" id="IPR009028">
    <property type="entry name" value="Coatomer/calthrin_app_sub_C"/>
</dbReference>
<feature type="binding site" evidence="11">
    <location>
        <begin position="68"/>
        <end position="69"/>
    </location>
    <ligand>
        <name>a 1,2-diacyl-sn-glycero-3-phospho-(1D-myo-inositol-3,4,5-trisphosphate)</name>
        <dbReference type="ChEBI" id="CHEBI:57836"/>
    </ligand>
</feature>
<comment type="function">
    <text evidence="10">Component of the adaptor protein complex 2 (AP-2). Adaptor protein complexes function in protein transport via transport vesicles in different membrane traffic pathways. Adaptor protein complexes are vesicle coat components and appear to be involved in cargo selection and vesicle formation. AP-2 is involved in clathrin-dependent endocytosis in which cargo proteins are incorporated into vesicles surrounded by clathrin (clathrin-coated vesicles, CCVs) which are destined for fusion with the early endosome. The clathrin lattice serves as a mechanical scaffold but is itself unable to bind directly to membrane components. Clathrin-associated adaptor protein (AP) complexes which can bind directly to both the clathrin lattice and to the lipid and protein components of membranes are considered to be the major clathrin adaptors contributing the CCV formation. AP-2 also serves as a cargo receptor to selectively sort the membrane proteins involved in receptor-mediated endocytosis. AP-2 seems to play a role in the recycling of synaptic vesicle membranes from the presynaptic surface. AP-2 recognizes Y-X-X-[FILMV] (Y-X-X-Phi) and [ED]-X-X-X-L-[LI] endocytosis signal motifs within the cytosolic tails of transmembrane cargo molecules. AP-2 may also play a role in maintaining normal post-endocytic trafficking through the ARF6-regulated, non-clathrin pathway. The AP-2 alpha subunit binds polyphosphoinositide-containing lipids, positioning AP-2 on the membrane. The AP-2 alpha subunit acts via its C-terminal appendage domain as a scaffolding platform for endocytic accessory proteins. The AP-2 alpha and AP-2 sigma subunits are thought to contribute to the recognition of the [ED]-X-X-X-L-[LI] motif.</text>
</comment>